<reference evidence="1" key="1">
    <citation type="journal article" date="2020" name="Nature">
        <title>Giant virus diversity and host interactions through global metagenomics.</title>
        <authorList>
            <person name="Schulz F."/>
            <person name="Roux S."/>
            <person name="Paez-Espino D."/>
            <person name="Jungbluth S."/>
            <person name="Walsh D.A."/>
            <person name="Denef V.J."/>
            <person name="McMahon K.D."/>
            <person name="Konstantinidis K.T."/>
            <person name="Eloe-Fadrosh E.A."/>
            <person name="Kyrpides N.C."/>
            <person name="Woyke T."/>
        </authorList>
    </citation>
    <scope>NUCLEOTIDE SEQUENCE</scope>
    <source>
        <strain evidence="1">GVMAG-M-3300010158-13</strain>
    </source>
</reference>
<organism evidence="1">
    <name type="scientific">viral metagenome</name>
    <dbReference type="NCBI Taxonomy" id="1070528"/>
    <lineage>
        <taxon>unclassified sequences</taxon>
        <taxon>metagenomes</taxon>
        <taxon>organismal metagenomes</taxon>
    </lineage>
</organism>
<name>A0A6C0B8S5_9ZZZZ</name>
<protein>
    <submittedName>
        <fullName evidence="1">Uncharacterized protein</fullName>
    </submittedName>
</protein>
<dbReference type="EMBL" id="MN739089">
    <property type="protein sequence ID" value="QHS87908.1"/>
    <property type="molecule type" value="Genomic_DNA"/>
</dbReference>
<sequence length="42" mass="5036">MQRIPKKEIGQLFENGHFKNVQNEKVQNQIFGKTRKRELLPL</sequence>
<accession>A0A6C0B8S5</accession>
<proteinExistence type="predicted"/>
<evidence type="ECO:0000313" key="1">
    <source>
        <dbReference type="EMBL" id="QHS87908.1"/>
    </source>
</evidence>
<dbReference type="AlphaFoldDB" id="A0A6C0B8S5"/>